<keyword evidence="10" id="KW-0904">Protein phosphatase</keyword>
<keyword evidence="8" id="KW-0067">ATP-binding</keyword>
<dbReference type="Pfam" id="PF08447">
    <property type="entry name" value="PAS_3"/>
    <property type="match status" value="1"/>
</dbReference>
<evidence type="ECO:0000256" key="13">
    <source>
        <dbReference type="ARBA" id="ARBA00056274"/>
    </source>
</evidence>
<evidence type="ECO:0000313" key="17">
    <source>
        <dbReference type="EMBL" id="KUP96530.1"/>
    </source>
</evidence>
<evidence type="ECO:0000256" key="10">
    <source>
        <dbReference type="ARBA" id="ARBA00022912"/>
    </source>
</evidence>
<keyword evidence="9" id="KW-0460">Magnesium</keyword>
<dbReference type="InterPro" id="IPR013655">
    <property type="entry name" value="PAS_fold_3"/>
</dbReference>
<protein>
    <recommendedName>
        <fullName evidence="1">protein-serine/threonine phosphatase</fullName>
        <ecNumber evidence="1">3.1.3.16</ecNumber>
    </recommendedName>
    <alternativeName>
        <fullName evidence="15">Protein-serine/threonine phosphatase</fullName>
    </alternativeName>
    <alternativeName>
        <fullName evidence="14">Serine/threonine-protein kinase</fullName>
    </alternativeName>
</protein>
<evidence type="ECO:0000313" key="18">
    <source>
        <dbReference type="Proteomes" id="UP000074382"/>
    </source>
</evidence>
<keyword evidence="6" id="KW-0418">Kinase</keyword>
<comment type="caution">
    <text evidence="17">The sequence shown here is derived from an EMBL/GenBank/DDBJ whole genome shotgun (WGS) entry which is preliminary data.</text>
</comment>
<dbReference type="InterPro" id="IPR001610">
    <property type="entry name" value="PAC"/>
</dbReference>
<dbReference type="Proteomes" id="UP000074382">
    <property type="component" value="Unassembled WGS sequence"/>
</dbReference>
<evidence type="ECO:0000256" key="5">
    <source>
        <dbReference type="ARBA" id="ARBA00022741"/>
    </source>
</evidence>
<evidence type="ECO:0000256" key="14">
    <source>
        <dbReference type="ARBA" id="ARBA00075117"/>
    </source>
</evidence>
<keyword evidence="4" id="KW-0479">Metal-binding</keyword>
<dbReference type="NCBIfam" id="TIGR00229">
    <property type="entry name" value="sensory_box"/>
    <property type="match status" value="1"/>
</dbReference>
<dbReference type="FunFam" id="3.60.40.10:FF:000005">
    <property type="entry name" value="Serine/threonine protein phosphatase"/>
    <property type="match status" value="1"/>
</dbReference>
<comment type="function">
    <text evidence="13">Primarily acts as an independent SigF regulator that is sensitive to the osmosensory signal, mediating the cross talk of PknD with the SigF regulon. Possesses both phosphatase and kinase activities. The kinase domain functions as a classic anti-sigma factor-like kinase to phosphorylate the anti-anti-sigma factor domain at the canonical regulatory site, and the phosphatase domain antagonizes this activity.</text>
</comment>
<evidence type="ECO:0000256" key="2">
    <source>
        <dbReference type="ARBA" id="ARBA00022553"/>
    </source>
</evidence>
<dbReference type="InterPro" id="IPR001932">
    <property type="entry name" value="PPM-type_phosphatase-like_dom"/>
</dbReference>
<dbReference type="GO" id="GO:0016301">
    <property type="term" value="F:kinase activity"/>
    <property type="evidence" value="ECO:0007669"/>
    <property type="project" value="UniProtKB-KW"/>
</dbReference>
<evidence type="ECO:0000256" key="15">
    <source>
        <dbReference type="ARBA" id="ARBA00081350"/>
    </source>
</evidence>
<dbReference type="Gene3D" id="3.30.450.20">
    <property type="entry name" value="PAS domain"/>
    <property type="match status" value="2"/>
</dbReference>
<keyword evidence="11" id="KW-0464">Manganese</keyword>
<dbReference type="AlphaFoldDB" id="A0A147KGV6"/>
<accession>A0A147KGV6</accession>
<dbReference type="InterPro" id="IPR052016">
    <property type="entry name" value="Bact_Sigma-Reg"/>
</dbReference>
<dbReference type="Gene3D" id="3.60.40.10">
    <property type="entry name" value="PPM-type phosphatase domain"/>
    <property type="match status" value="1"/>
</dbReference>
<evidence type="ECO:0000256" key="7">
    <source>
        <dbReference type="ARBA" id="ARBA00022801"/>
    </source>
</evidence>
<sequence length="671" mass="73920">MFDQVPVGVSVTRGPDHRLVYANAAYEAFFGPRRRDRPFREVFGDLVQTGYILLLDRVMTSGEPAFLPDAPVTADSPDGGREERYFNISFSPVQLEGGEHGVLSVLLDVTGRINAERRERALQRYASLVHSETVVEWTASPSDGAIRWTRGWEEITGQRPEEYQGYGWLDAVAPDDRPALVLAWSRALDQATTPLEHTFRVRVRDGSYRHFRVRAVPVRENGSVVEWTGTCTDVELQWREQRRRTLFDRASAALADATRLEDMLTALTHVVVPELADACAVHRISTSESSSVRRPFLVERIALAQREDFPEPPARHGTRFAVDGAFVHAIRQHRPLHRVFPVGQPPADFLSPETVDWLVEIDANSVAILPLVIEGKLVASLSAVACGGREPLGQDATDLLSDLLDHLRPAVDAFASFQRTQRVALALQRSLLREPPQIPGMPMAGRYLPSPTSADVGGDWYDAFVADGTVALAIGDVAGHDLSATIAMSQLRNMLRAFAVDHPQDPAEALRRLDNAMERSGEYQGTATCVLARVSLDSDGNWQVRYSVAGHLPPLLIHPDGRTRFLEDSHDLLLGVDPQSPRTSAVEPLPPGATLLLYTDGLIEHADEPLDRGLDRLARHCAALADSPLDELCDRLLSDLPIAGNDDITLITLRLDSATPDIASVLRTLSE</sequence>
<feature type="domain" description="PPM-type phosphatase" evidence="16">
    <location>
        <begin position="438"/>
        <end position="655"/>
    </location>
</feature>
<keyword evidence="5" id="KW-0547">Nucleotide-binding</keyword>
<evidence type="ECO:0000256" key="11">
    <source>
        <dbReference type="ARBA" id="ARBA00023211"/>
    </source>
</evidence>
<dbReference type="SUPFAM" id="SSF55785">
    <property type="entry name" value="PYP-like sensor domain (PAS domain)"/>
    <property type="match status" value="2"/>
</dbReference>
<reference evidence="18" key="1">
    <citation type="journal article" date="2017" name="Acta Aliment.">
        <title>Plant polysaccharide degrading enzyme system of Thermpbifida cellulosilytica TB100 revealed by de novo genome project data.</title>
        <authorList>
            <person name="Toth A."/>
            <person name="Baka E."/>
            <person name="Luzics S."/>
            <person name="Bata-Vidacs I."/>
            <person name="Nagy I."/>
            <person name="Balint B."/>
            <person name="Herceg R."/>
            <person name="Olasz F."/>
            <person name="Wilk T."/>
            <person name="Nagy T."/>
            <person name="Kriszt B."/>
            <person name="Nagy I."/>
            <person name="Kukolya J."/>
        </authorList>
    </citation>
    <scope>NUCLEOTIDE SEQUENCE [LARGE SCALE GENOMIC DNA]</scope>
    <source>
        <strain evidence="18">TB100</strain>
    </source>
</reference>
<dbReference type="EMBL" id="LGEM01000089">
    <property type="protein sequence ID" value="KUP96530.1"/>
    <property type="molecule type" value="Genomic_DNA"/>
</dbReference>
<comment type="catalytic activity">
    <reaction evidence="12">
        <text>O-phospho-L-seryl-[protein] + H2O = L-seryl-[protein] + phosphate</text>
        <dbReference type="Rhea" id="RHEA:20629"/>
        <dbReference type="Rhea" id="RHEA-COMP:9863"/>
        <dbReference type="Rhea" id="RHEA-COMP:11604"/>
        <dbReference type="ChEBI" id="CHEBI:15377"/>
        <dbReference type="ChEBI" id="CHEBI:29999"/>
        <dbReference type="ChEBI" id="CHEBI:43474"/>
        <dbReference type="ChEBI" id="CHEBI:83421"/>
        <dbReference type="EC" id="3.1.3.16"/>
    </reaction>
</comment>
<dbReference type="InterPro" id="IPR029016">
    <property type="entry name" value="GAF-like_dom_sf"/>
</dbReference>
<dbReference type="SMART" id="SM00331">
    <property type="entry name" value="PP2C_SIG"/>
    <property type="match status" value="1"/>
</dbReference>
<dbReference type="InterPro" id="IPR013656">
    <property type="entry name" value="PAS_4"/>
</dbReference>
<keyword evidence="2" id="KW-0597">Phosphoprotein</keyword>
<keyword evidence="7" id="KW-0378">Hydrolase</keyword>
<name>A0A147KGV6_THECS</name>
<dbReference type="SUPFAM" id="SSF81606">
    <property type="entry name" value="PP2C-like"/>
    <property type="match status" value="1"/>
</dbReference>
<dbReference type="InterPro" id="IPR035965">
    <property type="entry name" value="PAS-like_dom_sf"/>
</dbReference>
<dbReference type="InterPro" id="IPR036457">
    <property type="entry name" value="PPM-type-like_dom_sf"/>
</dbReference>
<dbReference type="GO" id="GO:0004722">
    <property type="term" value="F:protein serine/threonine phosphatase activity"/>
    <property type="evidence" value="ECO:0007669"/>
    <property type="project" value="UniProtKB-EC"/>
</dbReference>
<dbReference type="PATRIC" id="fig|665004.4.peg.1106"/>
<dbReference type="Gene3D" id="3.30.450.40">
    <property type="match status" value="1"/>
</dbReference>
<proteinExistence type="predicted"/>
<evidence type="ECO:0000256" key="1">
    <source>
        <dbReference type="ARBA" id="ARBA00013081"/>
    </source>
</evidence>
<dbReference type="EC" id="3.1.3.16" evidence="1"/>
<evidence type="ECO:0000259" key="16">
    <source>
        <dbReference type="SMART" id="SM00331"/>
    </source>
</evidence>
<dbReference type="SUPFAM" id="SSF55781">
    <property type="entry name" value="GAF domain-like"/>
    <property type="match status" value="1"/>
</dbReference>
<dbReference type="Pfam" id="PF07228">
    <property type="entry name" value="SpoIIE"/>
    <property type="match status" value="1"/>
</dbReference>
<evidence type="ECO:0000256" key="4">
    <source>
        <dbReference type="ARBA" id="ARBA00022723"/>
    </source>
</evidence>
<keyword evidence="18" id="KW-1185">Reference proteome</keyword>
<evidence type="ECO:0000256" key="8">
    <source>
        <dbReference type="ARBA" id="ARBA00022840"/>
    </source>
</evidence>
<dbReference type="GO" id="GO:0046872">
    <property type="term" value="F:metal ion binding"/>
    <property type="evidence" value="ECO:0007669"/>
    <property type="project" value="UniProtKB-KW"/>
</dbReference>
<evidence type="ECO:0000256" key="12">
    <source>
        <dbReference type="ARBA" id="ARBA00047761"/>
    </source>
</evidence>
<dbReference type="CDD" id="cd00130">
    <property type="entry name" value="PAS"/>
    <property type="match status" value="1"/>
</dbReference>
<dbReference type="PANTHER" id="PTHR43156:SF2">
    <property type="entry name" value="STAGE II SPORULATION PROTEIN E"/>
    <property type="match status" value="1"/>
</dbReference>
<gene>
    <name evidence="17" type="ORF">AC529_12010</name>
</gene>
<evidence type="ECO:0000256" key="9">
    <source>
        <dbReference type="ARBA" id="ARBA00022842"/>
    </source>
</evidence>
<evidence type="ECO:0000256" key="3">
    <source>
        <dbReference type="ARBA" id="ARBA00022679"/>
    </source>
</evidence>
<evidence type="ECO:0000256" key="6">
    <source>
        <dbReference type="ARBA" id="ARBA00022777"/>
    </source>
</evidence>
<organism evidence="17 18">
    <name type="scientific">Thermobifida cellulosilytica TB100</name>
    <dbReference type="NCBI Taxonomy" id="665004"/>
    <lineage>
        <taxon>Bacteria</taxon>
        <taxon>Bacillati</taxon>
        <taxon>Actinomycetota</taxon>
        <taxon>Actinomycetes</taxon>
        <taxon>Streptosporangiales</taxon>
        <taxon>Nocardiopsidaceae</taxon>
        <taxon>Thermobifida</taxon>
    </lineage>
</organism>
<dbReference type="STRING" id="665004.AC529_12010"/>
<dbReference type="GO" id="GO:0005524">
    <property type="term" value="F:ATP binding"/>
    <property type="evidence" value="ECO:0007669"/>
    <property type="project" value="UniProtKB-KW"/>
</dbReference>
<keyword evidence="3" id="KW-0808">Transferase</keyword>
<dbReference type="SMART" id="SM00086">
    <property type="entry name" value="PAC"/>
    <property type="match status" value="1"/>
</dbReference>
<dbReference type="PANTHER" id="PTHR43156">
    <property type="entry name" value="STAGE II SPORULATION PROTEIN E-RELATED"/>
    <property type="match status" value="1"/>
</dbReference>
<dbReference type="Pfam" id="PF08448">
    <property type="entry name" value="PAS_4"/>
    <property type="match status" value="1"/>
</dbReference>
<dbReference type="OrthoDB" id="118142at2"/>
<dbReference type="InterPro" id="IPR000014">
    <property type="entry name" value="PAS"/>
</dbReference>